<evidence type="ECO:0000256" key="1">
    <source>
        <dbReference type="SAM" id="MobiDB-lite"/>
    </source>
</evidence>
<accession>A0A286UUA9</accession>
<reference evidence="2 3" key="1">
    <citation type="journal article" date="2017" name="Mol. Ecol.">
        <title>Comparative and population genomic landscape of Phellinus noxius: A hypervariable fungus causing root rot in trees.</title>
        <authorList>
            <person name="Chung C.L."/>
            <person name="Lee T.J."/>
            <person name="Akiba M."/>
            <person name="Lee H.H."/>
            <person name="Kuo T.H."/>
            <person name="Liu D."/>
            <person name="Ke H.M."/>
            <person name="Yokoi T."/>
            <person name="Roa M.B."/>
            <person name="Lu M.J."/>
            <person name="Chang Y.Y."/>
            <person name="Ann P.J."/>
            <person name="Tsai J.N."/>
            <person name="Chen C.Y."/>
            <person name="Tzean S.S."/>
            <person name="Ota Y."/>
            <person name="Hattori T."/>
            <person name="Sahashi N."/>
            <person name="Liou R.F."/>
            <person name="Kikuchi T."/>
            <person name="Tsai I.J."/>
        </authorList>
    </citation>
    <scope>NUCLEOTIDE SEQUENCE [LARGE SCALE GENOMIC DNA]</scope>
    <source>
        <strain evidence="2 3">FFPRI411160</strain>
    </source>
</reference>
<sequence length="324" mass="36745">MMREDHRIEFAHWIAACIGDRYLATLYFKPSVGNKIILAILKSCKRINALLGSHKWVFYCRYQTDREAQKAGWRRMDITEHWFINFDPKKGPFVYPYPRTGYCDLPAEVTLSYPLCRPLPVELFPRSGRSIQTPVPGSESYVKYKESGEKTNSKVVPEKCWSGVDESDEDSPGLIIPGSSRNNELAQGTSSVPSDSKYSYADDSDSDTWGGPKIYNTKPSDTDSEEDSNARKEPRDLGPIVPVDWDKPICPFHKIYCRKAICSYMHEHMKEQRRKQRAKERNERNSNGRGAWNKVQGSSRGGRGRGNGARGGYRGFGGNKGGWV</sequence>
<dbReference type="AlphaFoldDB" id="A0A286UUA9"/>
<keyword evidence="3" id="KW-1185">Reference proteome</keyword>
<evidence type="ECO:0000313" key="3">
    <source>
        <dbReference type="Proteomes" id="UP000217199"/>
    </source>
</evidence>
<dbReference type="STRING" id="2282107.A0A286UUA9"/>
<feature type="compositionally biased region" description="Gly residues" evidence="1">
    <location>
        <begin position="299"/>
        <end position="324"/>
    </location>
</feature>
<evidence type="ECO:0000313" key="2">
    <source>
        <dbReference type="EMBL" id="PAV23173.1"/>
    </source>
</evidence>
<dbReference type="EMBL" id="NBII01000001">
    <property type="protein sequence ID" value="PAV23173.1"/>
    <property type="molecule type" value="Genomic_DNA"/>
</dbReference>
<gene>
    <name evidence="2" type="ORF">PNOK_0024100</name>
</gene>
<feature type="region of interest" description="Disordered" evidence="1">
    <location>
        <begin position="272"/>
        <end position="324"/>
    </location>
</feature>
<feature type="region of interest" description="Disordered" evidence="1">
    <location>
        <begin position="159"/>
        <end position="243"/>
    </location>
</feature>
<comment type="caution">
    <text evidence="2">The sequence shown here is derived from an EMBL/GenBank/DDBJ whole genome shotgun (WGS) entry which is preliminary data.</text>
</comment>
<proteinExistence type="predicted"/>
<organism evidence="2 3">
    <name type="scientific">Pyrrhoderma noxium</name>
    <dbReference type="NCBI Taxonomy" id="2282107"/>
    <lineage>
        <taxon>Eukaryota</taxon>
        <taxon>Fungi</taxon>
        <taxon>Dikarya</taxon>
        <taxon>Basidiomycota</taxon>
        <taxon>Agaricomycotina</taxon>
        <taxon>Agaricomycetes</taxon>
        <taxon>Hymenochaetales</taxon>
        <taxon>Hymenochaetaceae</taxon>
        <taxon>Pyrrhoderma</taxon>
    </lineage>
</organism>
<name>A0A286UUA9_9AGAM</name>
<protein>
    <submittedName>
        <fullName evidence="2">Uncharacterized protein</fullName>
    </submittedName>
</protein>
<feature type="compositionally biased region" description="Polar residues" evidence="1">
    <location>
        <begin position="179"/>
        <end position="193"/>
    </location>
</feature>
<dbReference type="Proteomes" id="UP000217199">
    <property type="component" value="Unassembled WGS sequence"/>
</dbReference>
<dbReference type="OrthoDB" id="3243413at2759"/>
<dbReference type="InParanoid" id="A0A286UUA9"/>